<feature type="signal peptide" evidence="1">
    <location>
        <begin position="1"/>
        <end position="18"/>
    </location>
</feature>
<organism evidence="2 3">
    <name type="scientific">Sphaerotilus hippei</name>
    <dbReference type="NCBI Taxonomy" id="744406"/>
    <lineage>
        <taxon>Bacteria</taxon>
        <taxon>Pseudomonadati</taxon>
        <taxon>Pseudomonadota</taxon>
        <taxon>Betaproteobacteria</taxon>
        <taxon>Burkholderiales</taxon>
        <taxon>Sphaerotilaceae</taxon>
        <taxon>Sphaerotilus</taxon>
    </lineage>
</organism>
<dbReference type="AlphaFoldDB" id="A0A318GUU2"/>
<dbReference type="Proteomes" id="UP000247811">
    <property type="component" value="Unassembled WGS sequence"/>
</dbReference>
<accession>A0A318GUU2</accession>
<feature type="chain" id="PRO_5016266619" description="Peptidase M48-like protein" evidence="1">
    <location>
        <begin position="19"/>
        <end position="219"/>
    </location>
</feature>
<comment type="caution">
    <text evidence="2">The sequence shown here is derived from an EMBL/GenBank/DDBJ whole genome shotgun (WGS) entry which is preliminary data.</text>
</comment>
<evidence type="ECO:0000313" key="3">
    <source>
        <dbReference type="Proteomes" id="UP000247811"/>
    </source>
</evidence>
<dbReference type="RefSeq" id="WP_110402361.1">
    <property type="nucleotide sequence ID" value="NZ_QJJS01000025.1"/>
</dbReference>
<reference evidence="2 3" key="1">
    <citation type="submission" date="2018-05" db="EMBL/GenBank/DDBJ databases">
        <title>Genomic Encyclopedia of Type Strains, Phase IV (KMG-IV): sequencing the most valuable type-strain genomes for metagenomic binning, comparative biology and taxonomic classification.</title>
        <authorList>
            <person name="Goeker M."/>
        </authorList>
    </citation>
    <scope>NUCLEOTIDE SEQUENCE [LARGE SCALE GENOMIC DNA]</scope>
    <source>
        <strain evidence="2 3">DSM 566</strain>
    </source>
</reference>
<proteinExistence type="predicted"/>
<protein>
    <recommendedName>
        <fullName evidence="4">Peptidase M48-like protein</fullName>
    </recommendedName>
</protein>
<evidence type="ECO:0000313" key="2">
    <source>
        <dbReference type="EMBL" id="PXW92342.1"/>
    </source>
</evidence>
<keyword evidence="1" id="KW-0732">Signal</keyword>
<evidence type="ECO:0000256" key="1">
    <source>
        <dbReference type="SAM" id="SignalP"/>
    </source>
</evidence>
<dbReference type="EMBL" id="QJJS01000025">
    <property type="protein sequence ID" value="PXW92342.1"/>
    <property type="molecule type" value="Genomic_DNA"/>
</dbReference>
<sequence>MRAVCLSALLMCSAPAWCVDIVEVLVSSNERRLSTLVDAPADSARAAVVRATWERLRPMVPMALPTLRVVTGPLQAEAVMGTLVVASEALADLSEGERVLMLAHELGHVSLHHWGEQRTLYQRFIPGEVRPDTTDPVAGALGAEAHTQSYRHEFEADAFGYTIARRMGYGTDTALALMGRQAVPIDTATHPGARRRMMQFRELETRLQQPSRQAAATAD</sequence>
<evidence type="ECO:0008006" key="4">
    <source>
        <dbReference type="Google" id="ProtNLM"/>
    </source>
</evidence>
<gene>
    <name evidence="2" type="ORF">C7444_12516</name>
</gene>
<name>A0A318GUU2_9BURK</name>
<keyword evidence="3" id="KW-1185">Reference proteome</keyword>
<dbReference type="OrthoDB" id="9126722at2"/>